<proteinExistence type="predicted"/>
<reference evidence="1" key="1">
    <citation type="submission" date="2016-04" db="UniProtKB">
        <authorList>
            <consortium name="WormBaseParasite"/>
        </authorList>
    </citation>
    <scope>IDENTIFICATION</scope>
</reference>
<dbReference type="AlphaFoldDB" id="A0A158QMM6"/>
<accession>A0A158QMM6</accession>
<name>A0A158QMM6_HAEPC</name>
<evidence type="ECO:0000313" key="1">
    <source>
        <dbReference type="WBParaSite" id="HPLM_0000880601-mRNA-1"/>
    </source>
</evidence>
<dbReference type="WBParaSite" id="HPLM_0000880601-mRNA-1">
    <property type="protein sequence ID" value="HPLM_0000880601-mRNA-1"/>
    <property type="gene ID" value="HPLM_0000880601"/>
</dbReference>
<sequence>LTICRSSSSTCVSVIFSFGWDRTRTGSCSTIALGLSASMIAATAAAFSLSEYDRFSTSDETLLATLPLDKECPIEFVSEDVTETNGGGEAHVDDAFKCAGFGGTFGGTLWIVFGVWETSPAAACSTISNTIERWGRRWNTTIAH</sequence>
<organism evidence="1">
    <name type="scientific">Haemonchus placei</name>
    <name type="common">Barber's pole worm</name>
    <dbReference type="NCBI Taxonomy" id="6290"/>
    <lineage>
        <taxon>Eukaryota</taxon>
        <taxon>Metazoa</taxon>
        <taxon>Ecdysozoa</taxon>
        <taxon>Nematoda</taxon>
        <taxon>Chromadorea</taxon>
        <taxon>Rhabditida</taxon>
        <taxon>Rhabditina</taxon>
        <taxon>Rhabditomorpha</taxon>
        <taxon>Strongyloidea</taxon>
        <taxon>Trichostrongylidae</taxon>
        <taxon>Haemonchus</taxon>
    </lineage>
</organism>
<protein>
    <submittedName>
        <fullName evidence="1">Integron gene cassette protein</fullName>
    </submittedName>
</protein>